<evidence type="ECO:0000313" key="1">
    <source>
        <dbReference type="EMBL" id="MFC4096766.1"/>
    </source>
</evidence>
<protein>
    <submittedName>
        <fullName evidence="1">DUF779 domain-containing protein</fullName>
    </submittedName>
</protein>
<keyword evidence="2" id="KW-1185">Reference proteome</keyword>
<name>A0ABV8JRS6_9FLAO</name>
<gene>
    <name evidence="1" type="ORF">ACFOUT_12835</name>
</gene>
<comment type="caution">
    <text evidence="1">The sequence shown here is derived from an EMBL/GenBank/DDBJ whole genome shotgun (WGS) entry which is preliminary data.</text>
</comment>
<evidence type="ECO:0000313" key="2">
    <source>
        <dbReference type="Proteomes" id="UP001595814"/>
    </source>
</evidence>
<sequence>MVERVLITEAAKKVVDQLKEQHGELMFHQSGGCCDGSSPMCYPKGELMLDSSDVLLGEIHGCDFHMSRDQFEYWKHTQLTVDVVTGRGSSFSLEIPLGLRFVIKSRIFKEEELTQLEALS</sequence>
<dbReference type="RefSeq" id="WP_192461510.1">
    <property type="nucleotide sequence ID" value="NZ_JACYFJ010000002.1"/>
</dbReference>
<organism evidence="1 2">
    <name type="scientific">Euzebyella saccharophila</name>
    <dbReference type="NCBI Taxonomy" id="679664"/>
    <lineage>
        <taxon>Bacteria</taxon>
        <taxon>Pseudomonadati</taxon>
        <taxon>Bacteroidota</taxon>
        <taxon>Flavobacteriia</taxon>
        <taxon>Flavobacteriales</taxon>
        <taxon>Flavobacteriaceae</taxon>
        <taxon>Euzebyella</taxon>
    </lineage>
</organism>
<dbReference type="PIRSF" id="PIRSF009151">
    <property type="entry name" value="DUF779"/>
    <property type="match status" value="1"/>
</dbReference>
<accession>A0ABV8JRS6</accession>
<proteinExistence type="predicted"/>
<reference evidence="2" key="1">
    <citation type="journal article" date="2019" name="Int. J. Syst. Evol. Microbiol.">
        <title>The Global Catalogue of Microorganisms (GCM) 10K type strain sequencing project: providing services to taxonomists for standard genome sequencing and annotation.</title>
        <authorList>
            <consortium name="The Broad Institute Genomics Platform"/>
            <consortium name="The Broad Institute Genome Sequencing Center for Infectious Disease"/>
            <person name="Wu L."/>
            <person name="Ma J."/>
        </authorList>
    </citation>
    <scope>NUCLEOTIDE SEQUENCE [LARGE SCALE GENOMIC DNA]</scope>
    <source>
        <strain evidence="2">CECT 7477</strain>
    </source>
</reference>
<dbReference type="Proteomes" id="UP001595814">
    <property type="component" value="Unassembled WGS sequence"/>
</dbReference>
<dbReference type="EMBL" id="JBHSAW010000010">
    <property type="protein sequence ID" value="MFC4096766.1"/>
    <property type="molecule type" value="Genomic_DNA"/>
</dbReference>
<dbReference type="Pfam" id="PF05610">
    <property type="entry name" value="DUF779"/>
    <property type="match status" value="1"/>
</dbReference>
<dbReference type="InterPro" id="IPR008497">
    <property type="entry name" value="DUF779"/>
</dbReference>